<dbReference type="PANTHER" id="PTHR24394">
    <property type="entry name" value="ZINC FINGER PROTEIN"/>
    <property type="match status" value="1"/>
</dbReference>
<keyword evidence="5 11" id="KW-0863">Zinc-finger</keyword>
<evidence type="ECO:0000256" key="4">
    <source>
        <dbReference type="ARBA" id="ARBA00022737"/>
    </source>
</evidence>
<dbReference type="FunFam" id="3.30.160.60:FF:000060">
    <property type="entry name" value="zinc finger protein 436"/>
    <property type="match status" value="1"/>
</dbReference>
<sequence length="724" mass="83527">MNTNADQIYSNNLVNQYQAHLSENTQLVNVIPSSANRIIHQTTNSINGDANDLNERSLDLSTDYMSNANLSSNVNIVNYLPNLPVTIINTSSDHIHHQNHQYIKKCESILSIHQPKEQSHMIHIYGDSNIIQSTDLPVLTPLKYMEYQNNLSSIVTSAGTDEQQILMNNDDVMSEKSDCESIHEQPLKQSLPHKKRIAKKLNSDEFSIILTDPDANIRALQAANPQFECIECGLSFIGQLEFYMHLKEHYEGQSSSLMRHTKRKRFAQHEELEIHVHDEEDPNSVAENLIIESLEDSQDDIKSEEIEGDAFGFSEPEDMEDFRKEVEKVVETIGDTECLPDSSWNYQVSDEMDESHTNVTIMESYSEKMDSIDQSNYSNQQELKCESYLCTQDIKDDNDVDEHTILHFTNNSNELIDIKHERMNDPAIIQPSVLETDEEDEKPLEEVRLLLKKTKRYQKQKVQNDAEVEFNECLKKIQNFKCNDCNKCFNSRTALGYHLKTHSSERRYVCDQCGKKFLTNGALKVHLRLHTNDRPYKCNFPDCGKSFRQWGDLKYHETSLHSDKKDHICEFCAKAFARKYSLVIHRRIHTGEKTYKCTECDKSFRASSYLLNHKRIHSGERPFACMVCGKKFRVQGDLKRHTKIHDRVKNGVVKEKKKVIEPQVISNNQDINNVAGKECVDLSKEKKAMENTDSNFIENLTKKGIGNNEVTKKIKKSHKKKNVK</sequence>
<organism evidence="13 14">
    <name type="scientific">Chironomus riparius</name>
    <dbReference type="NCBI Taxonomy" id="315576"/>
    <lineage>
        <taxon>Eukaryota</taxon>
        <taxon>Metazoa</taxon>
        <taxon>Ecdysozoa</taxon>
        <taxon>Arthropoda</taxon>
        <taxon>Hexapoda</taxon>
        <taxon>Insecta</taxon>
        <taxon>Pterygota</taxon>
        <taxon>Neoptera</taxon>
        <taxon>Endopterygota</taxon>
        <taxon>Diptera</taxon>
        <taxon>Nematocera</taxon>
        <taxon>Chironomoidea</taxon>
        <taxon>Chironomidae</taxon>
        <taxon>Chironominae</taxon>
        <taxon>Chironomus</taxon>
    </lineage>
</organism>
<dbReference type="OrthoDB" id="6077919at2759"/>
<feature type="domain" description="C2H2-type" evidence="12">
    <location>
        <begin position="623"/>
        <end position="650"/>
    </location>
</feature>
<dbReference type="FunFam" id="3.30.160.60:FF:000185">
    <property type="entry name" value="zinc finger protein 319"/>
    <property type="match status" value="1"/>
</dbReference>
<keyword evidence="3" id="KW-0479">Metal-binding</keyword>
<dbReference type="Proteomes" id="UP001153620">
    <property type="component" value="Chromosome 1"/>
</dbReference>
<dbReference type="SUPFAM" id="SSF57667">
    <property type="entry name" value="beta-beta-alpha zinc fingers"/>
    <property type="match status" value="3"/>
</dbReference>
<dbReference type="GO" id="GO:0005634">
    <property type="term" value="C:nucleus"/>
    <property type="evidence" value="ECO:0007669"/>
    <property type="project" value="UniProtKB-SubCell"/>
</dbReference>
<dbReference type="InterPro" id="IPR036236">
    <property type="entry name" value="Znf_C2H2_sf"/>
</dbReference>
<evidence type="ECO:0000256" key="9">
    <source>
        <dbReference type="ARBA" id="ARBA00023163"/>
    </source>
</evidence>
<dbReference type="GO" id="GO:0008270">
    <property type="term" value="F:zinc ion binding"/>
    <property type="evidence" value="ECO:0007669"/>
    <property type="project" value="UniProtKB-KW"/>
</dbReference>
<feature type="domain" description="C2H2-type" evidence="12">
    <location>
        <begin position="227"/>
        <end position="254"/>
    </location>
</feature>
<keyword evidence="9" id="KW-0804">Transcription</keyword>
<evidence type="ECO:0000256" key="11">
    <source>
        <dbReference type="PROSITE-ProRule" id="PRU00042"/>
    </source>
</evidence>
<feature type="domain" description="C2H2-type" evidence="12">
    <location>
        <begin position="480"/>
        <end position="507"/>
    </location>
</feature>
<dbReference type="Pfam" id="PF00096">
    <property type="entry name" value="zf-C2H2"/>
    <property type="match status" value="6"/>
</dbReference>
<evidence type="ECO:0000256" key="5">
    <source>
        <dbReference type="ARBA" id="ARBA00022771"/>
    </source>
</evidence>
<keyword evidence="8" id="KW-0238">DNA-binding</keyword>
<evidence type="ECO:0000256" key="8">
    <source>
        <dbReference type="ARBA" id="ARBA00023125"/>
    </source>
</evidence>
<dbReference type="PANTHER" id="PTHR24394:SF48">
    <property type="entry name" value="ZINC FINGER PROTEIN 771"/>
    <property type="match status" value="1"/>
</dbReference>
<dbReference type="GO" id="GO:0003677">
    <property type="term" value="F:DNA binding"/>
    <property type="evidence" value="ECO:0007669"/>
    <property type="project" value="UniProtKB-KW"/>
</dbReference>
<keyword evidence="10" id="KW-0539">Nucleus</keyword>
<comment type="similarity">
    <text evidence="2">Belongs to the krueppel C2H2-type zinc-finger protein family.</text>
</comment>
<gene>
    <name evidence="13" type="ORF">CHIRRI_LOCUS4352</name>
</gene>
<evidence type="ECO:0000256" key="2">
    <source>
        <dbReference type="ARBA" id="ARBA00006991"/>
    </source>
</evidence>
<evidence type="ECO:0000256" key="3">
    <source>
        <dbReference type="ARBA" id="ARBA00022723"/>
    </source>
</evidence>
<name>A0A9N9RQE3_9DIPT</name>
<feature type="domain" description="C2H2-type" evidence="12">
    <location>
        <begin position="508"/>
        <end position="535"/>
    </location>
</feature>
<feature type="domain" description="C2H2-type" evidence="12">
    <location>
        <begin position="595"/>
        <end position="622"/>
    </location>
</feature>
<dbReference type="EMBL" id="OU895877">
    <property type="protein sequence ID" value="CAG9801424.1"/>
    <property type="molecule type" value="Genomic_DNA"/>
</dbReference>
<feature type="domain" description="C2H2-type" evidence="12">
    <location>
        <begin position="536"/>
        <end position="566"/>
    </location>
</feature>
<evidence type="ECO:0000313" key="14">
    <source>
        <dbReference type="Proteomes" id="UP001153620"/>
    </source>
</evidence>
<evidence type="ECO:0000259" key="12">
    <source>
        <dbReference type="PROSITE" id="PS50157"/>
    </source>
</evidence>
<keyword evidence="7" id="KW-0805">Transcription regulation</keyword>
<evidence type="ECO:0000256" key="7">
    <source>
        <dbReference type="ARBA" id="ARBA00023015"/>
    </source>
</evidence>
<protein>
    <recommendedName>
        <fullName evidence="12">C2H2-type domain-containing protein</fullName>
    </recommendedName>
</protein>
<reference evidence="13" key="2">
    <citation type="submission" date="2022-10" db="EMBL/GenBank/DDBJ databases">
        <authorList>
            <consortium name="ENA_rothamsted_submissions"/>
            <consortium name="culmorum"/>
            <person name="King R."/>
        </authorList>
    </citation>
    <scope>NUCLEOTIDE SEQUENCE</scope>
</reference>
<keyword evidence="4" id="KW-0677">Repeat</keyword>
<evidence type="ECO:0000313" key="13">
    <source>
        <dbReference type="EMBL" id="CAG9801424.1"/>
    </source>
</evidence>
<dbReference type="SMART" id="SM00355">
    <property type="entry name" value="ZnF_C2H2"/>
    <property type="match status" value="7"/>
</dbReference>
<dbReference type="AlphaFoldDB" id="A0A9N9RQE3"/>
<comment type="subcellular location">
    <subcellularLocation>
        <location evidence="1">Nucleus</location>
    </subcellularLocation>
</comment>
<reference evidence="13" key="1">
    <citation type="submission" date="2022-01" db="EMBL/GenBank/DDBJ databases">
        <authorList>
            <person name="King R."/>
        </authorList>
    </citation>
    <scope>NUCLEOTIDE SEQUENCE</scope>
</reference>
<feature type="domain" description="C2H2-type" evidence="12">
    <location>
        <begin position="567"/>
        <end position="594"/>
    </location>
</feature>
<proteinExistence type="inferred from homology"/>
<dbReference type="PROSITE" id="PS50157">
    <property type="entry name" value="ZINC_FINGER_C2H2_2"/>
    <property type="match status" value="7"/>
</dbReference>
<evidence type="ECO:0000256" key="1">
    <source>
        <dbReference type="ARBA" id="ARBA00004123"/>
    </source>
</evidence>
<dbReference type="InterPro" id="IPR013087">
    <property type="entry name" value="Znf_C2H2_type"/>
</dbReference>
<dbReference type="FunFam" id="3.30.160.60:FF:001290">
    <property type="entry name" value="Zinc finger 45-like"/>
    <property type="match status" value="1"/>
</dbReference>
<dbReference type="FunFam" id="3.30.160.60:FF:002343">
    <property type="entry name" value="Zinc finger protein 33A"/>
    <property type="match status" value="1"/>
</dbReference>
<evidence type="ECO:0000256" key="10">
    <source>
        <dbReference type="ARBA" id="ARBA00023242"/>
    </source>
</evidence>
<dbReference type="Gene3D" id="3.30.160.60">
    <property type="entry name" value="Classic Zinc Finger"/>
    <property type="match status" value="6"/>
</dbReference>
<accession>A0A9N9RQE3</accession>
<dbReference type="GO" id="GO:0000981">
    <property type="term" value="F:DNA-binding transcription factor activity, RNA polymerase II-specific"/>
    <property type="evidence" value="ECO:0007669"/>
    <property type="project" value="TreeGrafter"/>
</dbReference>
<evidence type="ECO:0000256" key="6">
    <source>
        <dbReference type="ARBA" id="ARBA00022833"/>
    </source>
</evidence>
<keyword evidence="6" id="KW-0862">Zinc</keyword>
<dbReference type="PROSITE" id="PS00028">
    <property type="entry name" value="ZINC_FINGER_C2H2_1"/>
    <property type="match status" value="7"/>
</dbReference>
<keyword evidence="14" id="KW-1185">Reference proteome</keyword>